<comment type="caution">
    <text evidence="2">The sequence shown here is derived from an EMBL/GenBank/DDBJ whole genome shotgun (WGS) entry which is preliminary data.</text>
</comment>
<keyword evidence="1" id="KW-1133">Transmembrane helix</keyword>
<feature type="transmembrane region" description="Helical" evidence="1">
    <location>
        <begin position="48"/>
        <end position="70"/>
    </location>
</feature>
<keyword evidence="3" id="KW-1185">Reference proteome</keyword>
<feature type="transmembrane region" description="Helical" evidence="1">
    <location>
        <begin position="96"/>
        <end position="114"/>
    </location>
</feature>
<feature type="transmembrane region" description="Helical" evidence="1">
    <location>
        <begin position="9"/>
        <end position="28"/>
    </location>
</feature>
<name>A0ABN8G982_9BACL</name>
<proteinExistence type="predicted"/>
<keyword evidence="1" id="KW-0812">Transmembrane</keyword>
<evidence type="ECO:0008006" key="4">
    <source>
        <dbReference type="Google" id="ProtNLM"/>
    </source>
</evidence>
<reference evidence="2" key="1">
    <citation type="submission" date="2022-01" db="EMBL/GenBank/DDBJ databases">
        <authorList>
            <person name="Criscuolo A."/>
        </authorList>
    </citation>
    <scope>NUCLEOTIDE SEQUENCE</scope>
    <source>
        <strain evidence="2">CIP111893</strain>
    </source>
</reference>
<protein>
    <recommendedName>
        <fullName evidence="4">DUF2178 domain-containing protein</fullName>
    </recommendedName>
</protein>
<gene>
    <name evidence="2" type="ORF">PAECIP111893_01527</name>
</gene>
<keyword evidence="1" id="KW-0472">Membrane</keyword>
<feature type="transmembrane region" description="Helical" evidence="1">
    <location>
        <begin position="120"/>
        <end position="142"/>
    </location>
</feature>
<accession>A0ABN8G982</accession>
<evidence type="ECO:0000313" key="2">
    <source>
        <dbReference type="EMBL" id="CAH1200671.1"/>
    </source>
</evidence>
<evidence type="ECO:0000313" key="3">
    <source>
        <dbReference type="Proteomes" id="UP000838686"/>
    </source>
</evidence>
<evidence type="ECO:0000256" key="1">
    <source>
        <dbReference type="SAM" id="Phobius"/>
    </source>
</evidence>
<sequence length="148" mass="16798">MTYQETKNYVSLFSSILIFGAYCLYLFQKYNEEILDSTATLSFWGGSILILILVSIVANIVITIVFIIIYRITTNEEEPAFADELDKLIELKAIKISHYVFLLGFLLAMSSLAMDMPLSVTFILLIFSGFLAQLGNIVTQLYHYRKGV</sequence>
<organism evidence="2 3">
    <name type="scientific">Paenibacillus plantiphilus</name>
    <dbReference type="NCBI Taxonomy" id="2905650"/>
    <lineage>
        <taxon>Bacteria</taxon>
        <taxon>Bacillati</taxon>
        <taxon>Bacillota</taxon>
        <taxon>Bacilli</taxon>
        <taxon>Bacillales</taxon>
        <taxon>Paenibacillaceae</taxon>
        <taxon>Paenibacillus</taxon>
    </lineage>
</organism>
<dbReference type="EMBL" id="CAKMMF010000006">
    <property type="protein sequence ID" value="CAH1200671.1"/>
    <property type="molecule type" value="Genomic_DNA"/>
</dbReference>
<dbReference type="Proteomes" id="UP000838686">
    <property type="component" value="Unassembled WGS sequence"/>
</dbReference>